<dbReference type="Proteomes" id="UP000037146">
    <property type="component" value="Unassembled WGS sequence"/>
</dbReference>
<gene>
    <name evidence="2" type="ORF">AC625_16145</name>
</gene>
<evidence type="ECO:0000256" key="1">
    <source>
        <dbReference type="SAM" id="Phobius"/>
    </source>
</evidence>
<feature type="transmembrane region" description="Helical" evidence="1">
    <location>
        <begin position="21"/>
        <end position="42"/>
    </location>
</feature>
<dbReference type="RefSeq" id="WP_049682213.1">
    <property type="nucleotide sequence ID" value="NZ_LFZW01000001.1"/>
</dbReference>
<dbReference type="STRING" id="1679170.AC625_16145"/>
<keyword evidence="1" id="KW-0472">Membrane</keyword>
<dbReference type="InterPro" id="IPR010897">
    <property type="entry name" value="Spore_II_P"/>
</dbReference>
<dbReference type="Pfam" id="PF07454">
    <property type="entry name" value="SpoIIP"/>
    <property type="match status" value="1"/>
</dbReference>
<protein>
    <submittedName>
        <fullName evidence="2">Stage II sporulation protein P</fullName>
    </submittedName>
</protein>
<accession>A0A0K9GX74</accession>
<reference evidence="3" key="1">
    <citation type="submission" date="2015-07" db="EMBL/GenBank/DDBJ databases">
        <title>Genome sequencing project for genomic taxonomy and phylogenomics of Bacillus-like bacteria.</title>
        <authorList>
            <person name="Liu B."/>
            <person name="Wang J."/>
            <person name="Zhu Y."/>
            <person name="Liu G."/>
            <person name="Chen Q."/>
            <person name="Chen Z."/>
            <person name="Lan J."/>
            <person name="Che J."/>
            <person name="Ge C."/>
            <person name="Shi H."/>
            <person name="Pan Z."/>
            <person name="Liu X."/>
        </authorList>
    </citation>
    <scope>NUCLEOTIDE SEQUENCE [LARGE SCALE GENOMIC DNA]</scope>
    <source>
        <strain evidence="3">FJAT-27997</strain>
    </source>
</reference>
<organism evidence="2 3">
    <name type="scientific">Peribacillus loiseleuriae</name>
    <dbReference type="NCBI Taxonomy" id="1679170"/>
    <lineage>
        <taxon>Bacteria</taxon>
        <taxon>Bacillati</taxon>
        <taxon>Bacillota</taxon>
        <taxon>Bacilli</taxon>
        <taxon>Bacillales</taxon>
        <taxon>Bacillaceae</taxon>
        <taxon>Peribacillus</taxon>
    </lineage>
</organism>
<keyword evidence="3" id="KW-1185">Reference proteome</keyword>
<sequence length="397" mass="43921">MKRDRSGGIITVVHGSTIIKGFLSVLVMMVLLFSIIGVMTSLRPEYRLSSESVNAMTDQISGKMLYSLLANENHYFFSALPEGKSSPKITQQVLKLSANISLDDPRSLLGRELPGFSIFDSEILVAGEGTNYTNMPYESSPPNDVLNEEREAATQNLGGIVEPTKEPVQTPAMTTDGKKVVYIYNSHNRESFLPYLKGVTNPNLAYHSQINITKLGSKLLQDLESKGIGSSLEKTDIQANLNKKGLSYTKSYQESRSIAVSAMETNRDLDYLIDIHRDSKRKNNTTITINGKQYAKIAFVIGSNNPNPEKNIELATKLHHAIEKKYPGLSRGVLKQGGKGQNGVYNQDLSANAMLIEVGGVDNTFEEMYLTIDAFANVFSEFYWDAKEVSVPVTEKK</sequence>
<dbReference type="PATRIC" id="fig|1679170.3.peg.3673"/>
<keyword evidence="1" id="KW-0812">Transmembrane</keyword>
<dbReference type="SUPFAM" id="SSF53187">
    <property type="entry name" value="Zn-dependent exopeptidases"/>
    <property type="match status" value="1"/>
</dbReference>
<evidence type="ECO:0000313" key="3">
    <source>
        <dbReference type="Proteomes" id="UP000037146"/>
    </source>
</evidence>
<dbReference type="NCBIfam" id="TIGR02867">
    <property type="entry name" value="spore_II_P"/>
    <property type="match status" value="1"/>
</dbReference>
<name>A0A0K9GX74_9BACI</name>
<keyword evidence="1" id="KW-1133">Transmembrane helix</keyword>
<dbReference type="AlphaFoldDB" id="A0A0K9GX74"/>
<proteinExistence type="predicted"/>
<dbReference type="OrthoDB" id="1633470at2"/>
<evidence type="ECO:0000313" key="2">
    <source>
        <dbReference type="EMBL" id="KMY50862.1"/>
    </source>
</evidence>
<dbReference type="Gene3D" id="3.40.630.40">
    <property type="entry name" value="Zn-dependent exopeptidases"/>
    <property type="match status" value="1"/>
</dbReference>
<dbReference type="EMBL" id="LFZW01000001">
    <property type="protein sequence ID" value="KMY50862.1"/>
    <property type="molecule type" value="Genomic_DNA"/>
</dbReference>
<comment type="caution">
    <text evidence="2">The sequence shown here is derived from an EMBL/GenBank/DDBJ whole genome shotgun (WGS) entry which is preliminary data.</text>
</comment>